<dbReference type="EMBL" id="VPFL01000012">
    <property type="protein sequence ID" value="TXF11582.1"/>
    <property type="molecule type" value="Genomic_DNA"/>
</dbReference>
<keyword evidence="1" id="KW-0472">Membrane</keyword>
<evidence type="ECO:0000313" key="2">
    <source>
        <dbReference type="EMBL" id="TXF11582.1"/>
    </source>
</evidence>
<dbReference type="Proteomes" id="UP000321201">
    <property type="component" value="Unassembled WGS sequence"/>
</dbReference>
<sequence>MRRQNGFAFLGFAIMLAAIAITFIIGEAGIAARAQSSLLDTQKEAYLDMAAQAVESWYARNAAAIDAAAASPFADTDILALAGIERRWDLRVAQSARLADGDIAYRRILLWLPAANPDPSTWDAAAGTFSPGAGVRWRIIDGRRIQSQAYSQTLAAMRAFARKLELRFYAKAATDSSTYLTVNWFRPRGGCASPNPDDIPCLDAYTDASLVNWRVILGEDPGTLKTAWGQSLQVSNLTDSSSSYPPYTMAIAAQTPWGATMRVLAVQPI</sequence>
<protein>
    <submittedName>
        <fullName evidence="2">Uncharacterized protein</fullName>
    </submittedName>
</protein>
<evidence type="ECO:0000256" key="1">
    <source>
        <dbReference type="SAM" id="Phobius"/>
    </source>
</evidence>
<comment type="caution">
    <text evidence="2">The sequence shown here is derived from an EMBL/GenBank/DDBJ whole genome shotgun (WGS) entry which is preliminary data.</text>
</comment>
<name>A0A5C7EH74_9PROT</name>
<dbReference type="OrthoDB" id="9851787at2"/>
<dbReference type="InParanoid" id="A0A5C7EH74"/>
<keyword evidence="1" id="KW-1133">Transmembrane helix</keyword>
<proteinExistence type="predicted"/>
<dbReference type="AlphaFoldDB" id="A0A5C7EH74"/>
<gene>
    <name evidence="2" type="ORF">FR698_09590</name>
</gene>
<evidence type="ECO:0000313" key="3">
    <source>
        <dbReference type="Proteomes" id="UP000321201"/>
    </source>
</evidence>
<reference evidence="2 3" key="1">
    <citation type="submission" date="2019-08" db="EMBL/GenBank/DDBJ databases">
        <title>Pelomicrobium methylotrophicum gen. nov., sp. nov. a moderately thermophilic, facultatively anaerobic, lithoautotrophic and methylotrophic bacterium isolated from a terrestrial mud volcano.</title>
        <authorList>
            <person name="Slobodkina G.B."/>
            <person name="Merkel A.Y."/>
            <person name="Slobodkin A.I."/>
        </authorList>
    </citation>
    <scope>NUCLEOTIDE SEQUENCE [LARGE SCALE GENOMIC DNA]</scope>
    <source>
        <strain evidence="2 3">SM250</strain>
    </source>
</reference>
<dbReference type="RefSeq" id="WP_147799981.1">
    <property type="nucleotide sequence ID" value="NZ_VPFL01000012.1"/>
</dbReference>
<feature type="transmembrane region" description="Helical" evidence="1">
    <location>
        <begin position="7"/>
        <end position="26"/>
    </location>
</feature>
<organism evidence="2 3">
    <name type="scientific">Pelomicrobium methylotrophicum</name>
    <dbReference type="NCBI Taxonomy" id="2602750"/>
    <lineage>
        <taxon>Bacteria</taxon>
        <taxon>Pseudomonadati</taxon>
        <taxon>Pseudomonadota</taxon>
        <taxon>Hydrogenophilia</taxon>
        <taxon>Hydrogenophilia incertae sedis</taxon>
        <taxon>Pelomicrobium</taxon>
    </lineage>
</organism>
<keyword evidence="3" id="KW-1185">Reference proteome</keyword>
<accession>A0A5C7EH74</accession>
<keyword evidence="1" id="KW-0812">Transmembrane</keyword>